<dbReference type="GO" id="GO:0008310">
    <property type="term" value="F:single-stranded DNA 3'-5' DNA exonuclease activity"/>
    <property type="evidence" value="ECO:0007669"/>
    <property type="project" value="TreeGrafter"/>
</dbReference>
<dbReference type="SMART" id="SM01159">
    <property type="entry name" value="DUF1744"/>
    <property type="match status" value="1"/>
</dbReference>
<proteinExistence type="inferred from homology"/>
<dbReference type="Proteomes" id="UP000041254">
    <property type="component" value="Unassembled WGS sequence"/>
</dbReference>
<evidence type="ECO:0000256" key="6">
    <source>
        <dbReference type="ARBA" id="ARBA00022705"/>
    </source>
</evidence>
<organism evidence="18 19">
    <name type="scientific">Vitrella brassicaformis (strain CCMP3155)</name>
    <dbReference type="NCBI Taxonomy" id="1169540"/>
    <lineage>
        <taxon>Eukaryota</taxon>
        <taxon>Sar</taxon>
        <taxon>Alveolata</taxon>
        <taxon>Colpodellida</taxon>
        <taxon>Vitrellaceae</taxon>
        <taxon>Vitrella</taxon>
    </lineage>
</organism>
<dbReference type="InterPro" id="IPR029703">
    <property type="entry name" value="POL2"/>
</dbReference>
<dbReference type="PhylomeDB" id="A0A0G4EHJ2"/>
<keyword evidence="6 15" id="KW-0235">DNA replication</keyword>
<keyword evidence="9 15" id="KW-0862">Zinc</keyword>
<feature type="compositionally biased region" description="Gly residues" evidence="16">
    <location>
        <begin position="724"/>
        <end position="737"/>
    </location>
</feature>
<dbReference type="GO" id="GO:0000166">
    <property type="term" value="F:nucleotide binding"/>
    <property type="evidence" value="ECO:0007669"/>
    <property type="project" value="InterPro"/>
</dbReference>
<evidence type="ECO:0000256" key="12">
    <source>
        <dbReference type="ARBA" id="ARBA00023014"/>
    </source>
</evidence>
<feature type="region of interest" description="Disordered" evidence="16">
    <location>
        <begin position="1252"/>
        <end position="1278"/>
    </location>
</feature>
<comment type="catalytic activity">
    <reaction evidence="15">
        <text>DNA(n) + a 2'-deoxyribonucleoside 5'-triphosphate = DNA(n+1) + diphosphate</text>
        <dbReference type="Rhea" id="RHEA:22508"/>
        <dbReference type="Rhea" id="RHEA-COMP:17339"/>
        <dbReference type="Rhea" id="RHEA-COMP:17340"/>
        <dbReference type="ChEBI" id="CHEBI:33019"/>
        <dbReference type="ChEBI" id="CHEBI:61560"/>
        <dbReference type="ChEBI" id="CHEBI:173112"/>
        <dbReference type="EC" id="2.7.7.7"/>
    </reaction>
</comment>
<dbReference type="InterPro" id="IPR043502">
    <property type="entry name" value="DNA/RNA_pol_sf"/>
</dbReference>
<evidence type="ECO:0000313" key="19">
    <source>
        <dbReference type="Proteomes" id="UP000041254"/>
    </source>
</evidence>
<accession>A0A0G4EHJ2</accession>
<dbReference type="InterPro" id="IPR012337">
    <property type="entry name" value="RNaseH-like_sf"/>
</dbReference>
<dbReference type="Pfam" id="PF22634">
    <property type="entry name" value="POL2_thumb"/>
    <property type="match status" value="1"/>
</dbReference>
<name>A0A0G4EHJ2_VITBC</name>
<dbReference type="Pfam" id="PF22912">
    <property type="entry name" value="zf-DPOE"/>
    <property type="match status" value="1"/>
</dbReference>
<evidence type="ECO:0000256" key="8">
    <source>
        <dbReference type="ARBA" id="ARBA00022771"/>
    </source>
</evidence>
<dbReference type="InterPro" id="IPR023211">
    <property type="entry name" value="DNA_pol_palm_dom_sf"/>
</dbReference>
<dbReference type="InterPro" id="IPR006172">
    <property type="entry name" value="DNA-dir_DNA_pol_B"/>
</dbReference>
<dbReference type="GO" id="GO:0000278">
    <property type="term" value="P:mitotic cell cycle"/>
    <property type="evidence" value="ECO:0007669"/>
    <property type="project" value="TreeGrafter"/>
</dbReference>
<dbReference type="InterPro" id="IPR055191">
    <property type="entry name" value="POL2_thumb"/>
</dbReference>
<dbReference type="GO" id="GO:0051539">
    <property type="term" value="F:4 iron, 4 sulfur cluster binding"/>
    <property type="evidence" value="ECO:0007669"/>
    <property type="project" value="UniProtKB-KW"/>
</dbReference>
<dbReference type="OrthoDB" id="10060449at2759"/>
<dbReference type="VEuPathDB" id="CryptoDB:Vbra_7458"/>
<dbReference type="GO" id="GO:0006272">
    <property type="term" value="P:leading strand elongation"/>
    <property type="evidence" value="ECO:0007669"/>
    <property type="project" value="TreeGrafter"/>
</dbReference>
<feature type="region of interest" description="Disordered" evidence="16">
    <location>
        <begin position="1293"/>
        <end position="1312"/>
    </location>
</feature>
<dbReference type="InterPro" id="IPR036397">
    <property type="entry name" value="RNaseH_sf"/>
</dbReference>
<keyword evidence="11 15" id="KW-0408">Iron</keyword>
<dbReference type="CDD" id="cd05535">
    <property type="entry name" value="POLBc_epsilon"/>
    <property type="match status" value="1"/>
</dbReference>
<dbReference type="InterPro" id="IPR042087">
    <property type="entry name" value="DNA_pol_B_thumb"/>
</dbReference>
<evidence type="ECO:0000256" key="1">
    <source>
        <dbReference type="ARBA" id="ARBA00004123"/>
    </source>
</evidence>
<keyword evidence="8 15" id="KW-0863">Zinc-finger</keyword>
<dbReference type="Pfam" id="PF23250">
    <property type="entry name" value="zf_DPOE_2"/>
    <property type="match status" value="1"/>
</dbReference>
<evidence type="ECO:0000256" key="14">
    <source>
        <dbReference type="ARBA" id="ARBA00023242"/>
    </source>
</evidence>
<dbReference type="InterPro" id="IPR006133">
    <property type="entry name" value="DNA-dir_DNA_pol_B_exonuc"/>
</dbReference>
<evidence type="ECO:0000256" key="7">
    <source>
        <dbReference type="ARBA" id="ARBA00022723"/>
    </source>
</evidence>
<evidence type="ECO:0000256" key="10">
    <source>
        <dbReference type="ARBA" id="ARBA00022932"/>
    </source>
</evidence>
<dbReference type="Gene3D" id="3.30.342.10">
    <property type="entry name" value="DNA Polymerase, chain B, domain 1"/>
    <property type="match status" value="1"/>
</dbReference>
<comment type="subcellular location">
    <subcellularLocation>
        <location evidence="1 15">Nucleus</location>
    </subcellularLocation>
</comment>
<dbReference type="STRING" id="1169540.A0A0G4EHJ2"/>
<evidence type="ECO:0000256" key="2">
    <source>
        <dbReference type="ARBA" id="ARBA00005755"/>
    </source>
</evidence>
<dbReference type="FunCoup" id="A0A0G4EHJ2">
    <property type="interactions" value="126"/>
</dbReference>
<evidence type="ECO:0000256" key="16">
    <source>
        <dbReference type="SAM" id="MobiDB-lite"/>
    </source>
</evidence>
<dbReference type="Gene3D" id="1.10.287.690">
    <property type="entry name" value="Helix hairpin bin"/>
    <property type="match status" value="1"/>
</dbReference>
<sequence length="2396" mass="271470">MQRGWDNGNRRVRPEYREDRVRAEERWLEDKLGVEVLPCYGTTSQRAAPTVRRDGWLLNVKATTVAQNMADRKGDAAVWLFAIDKDGKVFRTTFRYAPYFYVEVAQEAGVVQWVVDFLDKKFGKHLVGMGEGPRPEKVLKEDLAMEDHLRKGNSKTFIKLTFRTVEDLQEVKREINGILKANERKQKGKIPTTSAADEFANLLGRRAGGYDDTTAIRGLYEADVLYVQRVCIDNDIRCGKWYTFEWNPPNNLKLRCLEGNGVVHVRPEVRCLAWDIETTKEKLKFPDATYDEIMMVSYMMDGAGFLIVNRAIVKADIEDFEYTPKPEFQGNFTVYNVENERALLRRFFDDIRDLQPLVFVTFNGDYFDFPFVAKRAEIHGMKLWSEIGVRESKEAMDTIFSGRFSLHIDCLYWVRRDSYLPQGSQGLKAVTRSKLKYDPVELDPELMQPYAEERPQDLATYSVSDAVATYYLYKKYIQDFIFALGTIIPMHGDDVLRKGSGTLCEQLLMAEAYRKNIVFPNKHKESPLQFHNGHLLESTTYVGGRVESLLTGIYRSDLKESFNLNPTALQQRIDELDKTLDFYLRVENDVSQEDVENFDEVRQQILQALTALRDEPKRQEEPLIYHLDVGAMYPNIILTNRLQPSSIVTEDFCNRCSFFSEAEVCQRHMEWTWKGELYMASKADYNNIRAQIEYEKFPPKAAATGPTPGGWRRKQPAAPTNAAAGGGGGDGDGGGGGKGDESEDEGGGGGGGVRGRRDRDDMDVDEQGGGGKDNADRRAYRRWHDLTEQEQADELIKRIRAFSQKAYKRLKKSEIQLRTNIVAFRDRRYEYKKDLKKWRKRGEEAEQQQDLAKLAHAKDMELLYDSLQLAHKCILNSFYGYVMRKGARWYSMPMAGIVTKTGADLIKEARVLVDGVGKPLELDTDGVWCMLPKTFPETFYLKLRDGRQLRMQYPCVVLNQDVNQRYSNNQYLTYVPERDSWERSTECSIFFEIDGPYRAMVIPASQEEDRLLKKRYAVFNFDGSLAELKGFEIKRRGELKLIKVFQEEVFPAFLEGTTREEAYAAVGAVANRWLDVLDSKGHTLTDDEVIDLISESKSMSKSVKEAGSYKSVSVTTATRLAEVLGEQLLYDKGVVCHLILSEKPIGDPVSTRAIPVTIFNADEVTRNHYLRKWLKDPQHDNFDIRGVIDWKYYKTRLGAAVLKIISIPAAFQAIANPVPRIVLPDWLNKRLKAKADAHRQRRLTEMFKQANAANAANKRKAPQPPDGNDGNAPDDDSGAVVMMDIEDLTTPHPSAAAAAAPKKPAAPQQRDIRTDRGVAVGAPAPPGPPPAPQAAEPAVLFAEDPKRWMKQQKKKWKQLRSALKANMVRRRRGARQQKRLDEGEVGIEAFFGRQRENLLTYDWQVLSVRQVPNDMGLLLVWVTIAETKELFKIFVRVKRRLVINTASPRKETAGDEDDGTGGSSGIRCKGVVCELPRGATAVHCYELEMDENDYHSYGREDAQFLNEEDIIGVYETQMPQLLSFVVRYGSLLSLRSSESAKLSLKTSYFEEPQLQPHFKPARQYLPNIPCFIFVKIACTHNSKMYCASVFCTERREGMVIFGGPPPPDRPDFGRVLAAKDFFRQYGQWKIDSHYTKNAANAHKALAKHITDLSKKGLPSPFMLLQTTLDDESLGEFWSSSCPLPWARLPDGFPQDDDIPPLQWTIWAARRSADRCIAAMEFAIWRLNVARMCKIPMGAIMEMTDADLGINVLDILFARALKEHKMVWWCSWGCLPEVGLPPDTATSSVFDPSEKLPFQPTNCAGAYRATCVKFKLDKKLCAAAIRECRQLSELSGVDEFFSAAHTSSGALDSKPHRKGIHPTATQAAMGTQGSSSSGGGSDGPSSGALLLKAKHQFPPSVATPRALSALKSVVDLMMDQGRVWSDAANFFLMQLHRWLSTPQSAFHDPALQRKVADYERKLFSLLLGHIRRVTDVSLVYGDLDELILCTGRIDPQESGKVVESLTNQLALKKMFRSLNLSAPDEAYVALLWLDRSNWTGILADTDDDGRIVLQTSAISEWQMACFLPDALSGAFIKHCAEFLFKSVEETTRIYNSKIDQGGDAAMSSGGRAGSSSLNEQLREAQAAFMKEMIDGWHGRLLRFVGDIEKNRIDCIRRAQEAPDDEFCDASDEDEDDEEFASLETRRQRKIQKETQRWELPVRPADLPAGSHHRHHGSSLQLLFIRYLMKVFSQDTLVADEVTALRRDLLSLVKVKEFSPEGEWRPPCKSLVLRDIECSHCHRVCDMDLTTDEWACPAEECHADYEPEYIESRLVQEIEERVQHFQNQEVLCRKCRQVQLPRLPRTCHCAGAFVGRIDVAEIREFLESVRYVAENHPSLEEGGWLAETVGFADSVLSL</sequence>
<feature type="region of interest" description="Disordered" evidence="16">
    <location>
        <begin position="1846"/>
        <end position="1884"/>
    </location>
</feature>
<dbReference type="Gene3D" id="3.90.1600.10">
    <property type="entry name" value="Palm domain of DNA polymerase"/>
    <property type="match status" value="1"/>
</dbReference>
<keyword evidence="14 15" id="KW-0539">Nucleus</keyword>
<dbReference type="GO" id="GO:0006297">
    <property type="term" value="P:nucleotide-excision repair, DNA gap filling"/>
    <property type="evidence" value="ECO:0007669"/>
    <property type="project" value="TreeGrafter"/>
</dbReference>
<feature type="compositionally biased region" description="Low complexity" evidence="16">
    <location>
        <begin position="699"/>
        <end position="710"/>
    </location>
</feature>
<dbReference type="FunFam" id="1.10.132.60:FF:000003">
    <property type="entry name" value="DNA polymerase epsilon catalytic subunit"/>
    <property type="match status" value="1"/>
</dbReference>
<dbReference type="InterPro" id="IPR013697">
    <property type="entry name" value="DNA_pol_e_suA_C"/>
</dbReference>
<feature type="region of interest" description="Disordered" evidence="16">
    <location>
        <begin position="699"/>
        <end position="777"/>
    </location>
</feature>
<dbReference type="GO" id="GO:0003677">
    <property type="term" value="F:DNA binding"/>
    <property type="evidence" value="ECO:0007669"/>
    <property type="project" value="UniProtKB-KW"/>
</dbReference>
<comment type="cofactor">
    <cofactor evidence="15">
        <name>[4Fe-4S] cluster</name>
        <dbReference type="ChEBI" id="CHEBI:49883"/>
    </cofactor>
</comment>
<evidence type="ECO:0000256" key="4">
    <source>
        <dbReference type="ARBA" id="ARBA00022679"/>
    </source>
</evidence>
<dbReference type="GO" id="GO:0008622">
    <property type="term" value="C:epsilon DNA polymerase complex"/>
    <property type="evidence" value="ECO:0007669"/>
    <property type="project" value="InterPro"/>
</dbReference>
<evidence type="ECO:0000256" key="15">
    <source>
        <dbReference type="RuleBase" id="RU365029"/>
    </source>
</evidence>
<comment type="similarity">
    <text evidence="2 15">Belongs to the DNA polymerase type-B family.</text>
</comment>
<dbReference type="CDD" id="cd05779">
    <property type="entry name" value="DNA_polB_epsilon_exo"/>
    <property type="match status" value="1"/>
</dbReference>
<dbReference type="GO" id="GO:0008270">
    <property type="term" value="F:zinc ion binding"/>
    <property type="evidence" value="ECO:0007669"/>
    <property type="project" value="UniProtKB-KW"/>
</dbReference>
<keyword evidence="12 15" id="KW-0411">Iron-sulfur</keyword>
<gene>
    <name evidence="18" type="ORF">Vbra_7458</name>
</gene>
<evidence type="ECO:0000256" key="13">
    <source>
        <dbReference type="ARBA" id="ARBA00023125"/>
    </source>
</evidence>
<dbReference type="Gene3D" id="3.30.420.10">
    <property type="entry name" value="Ribonuclease H-like superfamily/Ribonuclease H"/>
    <property type="match status" value="1"/>
</dbReference>
<dbReference type="FunFam" id="3.90.1600.10:FF:000006">
    <property type="entry name" value="DNA polymerase epsilon catalytic subunit"/>
    <property type="match status" value="1"/>
</dbReference>
<dbReference type="EMBL" id="CDMY01000242">
    <property type="protein sequence ID" value="CEL95962.1"/>
    <property type="molecule type" value="Genomic_DNA"/>
</dbReference>
<evidence type="ECO:0000256" key="5">
    <source>
        <dbReference type="ARBA" id="ARBA00022695"/>
    </source>
</evidence>
<dbReference type="Pfam" id="PF00136">
    <property type="entry name" value="DNA_pol_B"/>
    <property type="match status" value="1"/>
</dbReference>
<keyword evidence="7 15" id="KW-0479">Metal-binding</keyword>
<protein>
    <recommendedName>
        <fullName evidence="15">DNA polymerase epsilon catalytic subunit</fullName>
        <ecNumber evidence="15">2.7.7.7</ecNumber>
    </recommendedName>
</protein>
<dbReference type="GO" id="GO:0045004">
    <property type="term" value="P:DNA replication proofreading"/>
    <property type="evidence" value="ECO:0007669"/>
    <property type="project" value="TreeGrafter"/>
</dbReference>
<keyword evidence="13 15" id="KW-0238">DNA-binding</keyword>
<dbReference type="SUPFAM" id="SSF53098">
    <property type="entry name" value="Ribonuclease H-like"/>
    <property type="match status" value="1"/>
</dbReference>
<evidence type="ECO:0000256" key="3">
    <source>
        <dbReference type="ARBA" id="ARBA00022485"/>
    </source>
</evidence>
<evidence type="ECO:0000313" key="18">
    <source>
        <dbReference type="EMBL" id="CEL95962.1"/>
    </source>
</evidence>
<comment type="function">
    <text evidence="15">DNA polymerase II participates in chromosomal DNA replication.</text>
</comment>
<dbReference type="Pfam" id="PF08490">
    <property type="entry name" value="DUF1744"/>
    <property type="match status" value="1"/>
</dbReference>
<dbReference type="GO" id="GO:0003887">
    <property type="term" value="F:DNA-directed DNA polymerase activity"/>
    <property type="evidence" value="ECO:0007669"/>
    <property type="project" value="UniProtKB-KW"/>
</dbReference>
<evidence type="ECO:0000256" key="11">
    <source>
        <dbReference type="ARBA" id="ARBA00023004"/>
    </source>
</evidence>
<feature type="domain" description="DNA polymerase epsilon catalytic subunit A C-terminal" evidence="17">
    <location>
        <begin position="1617"/>
        <end position="2040"/>
    </location>
</feature>
<keyword evidence="10 15" id="KW-0239">DNA-directed DNA polymerase</keyword>
<keyword evidence="3 15" id="KW-0004">4Fe-4S</keyword>
<dbReference type="SMART" id="SM00486">
    <property type="entry name" value="POLBc"/>
    <property type="match status" value="1"/>
</dbReference>
<dbReference type="InParanoid" id="A0A0G4EHJ2"/>
<evidence type="ECO:0000259" key="17">
    <source>
        <dbReference type="SMART" id="SM01159"/>
    </source>
</evidence>
<feature type="compositionally biased region" description="Low complexity" evidence="16">
    <location>
        <begin position="1295"/>
        <end position="1307"/>
    </location>
</feature>
<keyword evidence="4 15" id="KW-0808">Transferase</keyword>
<dbReference type="FunFam" id="3.30.420.10:FF:000010">
    <property type="entry name" value="DNA polymerase epsilon catalytic subunit"/>
    <property type="match status" value="1"/>
</dbReference>
<dbReference type="SUPFAM" id="SSF56672">
    <property type="entry name" value="DNA/RNA polymerases"/>
    <property type="match status" value="1"/>
</dbReference>
<keyword evidence="5 15" id="KW-0548">Nucleotidyltransferase</keyword>
<dbReference type="GO" id="GO:0006287">
    <property type="term" value="P:base-excision repair, gap-filling"/>
    <property type="evidence" value="ECO:0007669"/>
    <property type="project" value="TreeGrafter"/>
</dbReference>
<dbReference type="InterPro" id="IPR006134">
    <property type="entry name" value="DNA-dir_DNA_pol_B_multi_dom"/>
</dbReference>
<dbReference type="EC" id="2.7.7.7" evidence="15"/>
<reference evidence="18 19" key="1">
    <citation type="submission" date="2014-11" db="EMBL/GenBank/DDBJ databases">
        <authorList>
            <person name="Zhu J."/>
            <person name="Qi W."/>
            <person name="Song R."/>
        </authorList>
    </citation>
    <scope>NUCLEOTIDE SEQUENCE [LARGE SCALE GENOMIC DNA]</scope>
</reference>
<dbReference type="InterPro" id="IPR054475">
    <property type="entry name" value="Znf-DPOE"/>
</dbReference>
<dbReference type="PANTHER" id="PTHR10670">
    <property type="entry name" value="DNA POLYMERASE EPSILON CATALYTIC SUBUNIT A"/>
    <property type="match status" value="1"/>
</dbReference>
<evidence type="ECO:0000256" key="9">
    <source>
        <dbReference type="ARBA" id="ARBA00022833"/>
    </source>
</evidence>
<keyword evidence="19" id="KW-1185">Reference proteome</keyword>
<dbReference type="PANTHER" id="PTHR10670:SF0">
    <property type="entry name" value="DNA POLYMERASE EPSILON CATALYTIC SUBUNIT A"/>
    <property type="match status" value="1"/>
</dbReference>
<dbReference type="Pfam" id="PF03104">
    <property type="entry name" value="DNA_pol_B_exo1"/>
    <property type="match status" value="1"/>
</dbReference>
<dbReference type="Gene3D" id="1.10.132.60">
    <property type="entry name" value="DNA polymerase family B, C-terminal domain"/>
    <property type="match status" value="1"/>
</dbReference>